<proteinExistence type="predicted"/>
<keyword evidence="2" id="KW-1185">Reference proteome</keyword>
<name>A0A1M6I1Z6_9FLAO</name>
<accession>A0A1M6I1Z6</accession>
<evidence type="ECO:0008006" key="3">
    <source>
        <dbReference type="Google" id="ProtNLM"/>
    </source>
</evidence>
<dbReference type="AlphaFoldDB" id="A0A1M6I1Z6"/>
<reference evidence="1 2" key="1">
    <citation type="submission" date="2016-11" db="EMBL/GenBank/DDBJ databases">
        <authorList>
            <person name="Jaros S."/>
            <person name="Januszkiewicz K."/>
            <person name="Wedrychowicz H."/>
        </authorList>
    </citation>
    <scope>NUCLEOTIDE SEQUENCE [LARGE SCALE GENOMIC DNA]</scope>
    <source>
        <strain evidence="1 2">DSM 21425</strain>
    </source>
</reference>
<feature type="non-terminal residue" evidence="1">
    <location>
        <position position="336"/>
    </location>
</feature>
<sequence>AESLQTFCTAATWAAAGFTNPTDDLSSVLVCGENLQWYSDAAATIPVNNISTVSLIDGDVYYVTQTIAGCESEPLAVSLTENQCACIENPSFQDENGIFDDSGYTFYSKNFNDIRACTGMNYLNGTPQVTAAINQYDYSFNNTAVTYAEPGNIPWLAANGIPVSSTSPFGCSERAIKLNDDNGGGKTGTVMVKEFVAGEVFTLDFLFLMNDPGHPVDEQPFVTFRLYDDAGSLVQERCISANPDNCIFNEVVSPVSPSGTSSSTNLVYTDWSCIKLNTIELQGQAATLEISTGDCNWGGHWGTAYFDNFYVGDDSPGLCDSAFGYMSIDPIAQTGT</sequence>
<evidence type="ECO:0000313" key="2">
    <source>
        <dbReference type="Proteomes" id="UP000184225"/>
    </source>
</evidence>
<feature type="non-terminal residue" evidence="1">
    <location>
        <position position="1"/>
    </location>
</feature>
<dbReference type="Proteomes" id="UP000184225">
    <property type="component" value="Unassembled WGS sequence"/>
</dbReference>
<dbReference type="EMBL" id="FQYY01000043">
    <property type="protein sequence ID" value="SHJ28493.1"/>
    <property type="molecule type" value="Genomic_DNA"/>
</dbReference>
<dbReference type="RefSeq" id="WP_159432728.1">
    <property type="nucleotide sequence ID" value="NZ_FQYY01000043.1"/>
</dbReference>
<evidence type="ECO:0000313" key="1">
    <source>
        <dbReference type="EMBL" id="SHJ28493.1"/>
    </source>
</evidence>
<protein>
    <recommendedName>
        <fullName evidence="3">Ig-like domain-containing protein</fullName>
    </recommendedName>
</protein>
<gene>
    <name evidence="1" type="ORF">SAMN04488096_1431</name>
</gene>
<organism evidence="1 2">
    <name type="scientific">Mesonia phycicola</name>
    <dbReference type="NCBI Taxonomy" id="579105"/>
    <lineage>
        <taxon>Bacteria</taxon>
        <taxon>Pseudomonadati</taxon>
        <taxon>Bacteroidota</taxon>
        <taxon>Flavobacteriia</taxon>
        <taxon>Flavobacteriales</taxon>
        <taxon>Flavobacteriaceae</taxon>
        <taxon>Mesonia</taxon>
    </lineage>
</organism>
<dbReference type="OrthoDB" id="608579at2"/>